<name>A0A1C7H1D7_9BACE</name>
<proteinExistence type="predicted"/>
<dbReference type="PANTHER" id="PTHR36846:SF1">
    <property type="entry name" value="PROTEIN VIAA"/>
    <property type="match status" value="1"/>
</dbReference>
<sequence length="454" mass="53077">MKEETDIELQLSVYASAFDEFVDTGRYPVYGEEDVLMAYLVTVFEDCLGTQWWTDEILRDLLKNSILEFFSMLLSCFQQIEQRREIEWKYINAILNVKDLERKEELWEKISDYLMGQYSQYELNVGGYNSLLRQGEFDMDILFQKICDEWSLAYRRKIREEKQRCLNSSKKQFESSVGRSNMKDYRIMSRYRTISVKYKELKEIVSCMGREKEQTDELDTLIKQYIPETLSSSLAHSDIHGVEEGNDLQALMPTEVALLAEIATEDLFFMKYAMRQLQLFSGRSDSVWKKQESRAKRREPRQIKGPMIVAIDTSGSMQGKAESIAKALLMEITQMAKKQCRKCFLLSFSVRAQVLNTAHPGNWKKVREFMVSQFSGGTDGEEMLTTILHTLTKENYLMADVLIISDFEFAFCCKSTESRIRREQERGVHFYGLQIGNGLNVYKELLDKVWRLDL</sequence>
<accession>A0A1C7H1D7</accession>
<dbReference type="RefSeq" id="WP_065538759.1">
    <property type="nucleotide sequence ID" value="NZ_CAPDLJ010000096.1"/>
</dbReference>
<keyword evidence="2" id="KW-1185">Reference proteome</keyword>
<dbReference type="OrthoDB" id="387240at2"/>
<reference evidence="2" key="1">
    <citation type="submission" date="2016-04" db="EMBL/GenBank/DDBJ databases">
        <title>Complete Genome Sequences of Twelve Strains of a Stable Defined Moderately Diverse Mouse Microbiota 2 (sDMDMm2).</title>
        <authorList>
            <person name="Uchimura Y."/>
            <person name="Wyss M."/>
            <person name="Brugiroux S."/>
            <person name="Limenitakis J.P."/>
            <person name="Stecher B."/>
            <person name="McCoy K.D."/>
            <person name="Macpherson A.J."/>
        </authorList>
    </citation>
    <scope>NUCLEOTIDE SEQUENCE [LARGE SCALE GENOMIC DNA]</scope>
    <source>
        <strain evidence="2">I48</strain>
    </source>
</reference>
<dbReference type="EMBL" id="CP015401">
    <property type="protein sequence ID" value="ANU57796.1"/>
    <property type="molecule type" value="Genomic_DNA"/>
</dbReference>
<dbReference type="SUPFAM" id="SSF53300">
    <property type="entry name" value="vWA-like"/>
    <property type="match status" value="1"/>
</dbReference>
<evidence type="ECO:0000313" key="1">
    <source>
        <dbReference type="EMBL" id="ANU57796.1"/>
    </source>
</evidence>
<evidence type="ECO:0008006" key="3">
    <source>
        <dbReference type="Google" id="ProtNLM"/>
    </source>
</evidence>
<dbReference type="GeneID" id="82187398"/>
<gene>
    <name evidence="1" type="ORF">A4V03_09625</name>
</gene>
<organism evidence="1 2">
    <name type="scientific">Bacteroides caecimuris</name>
    <dbReference type="NCBI Taxonomy" id="1796613"/>
    <lineage>
        <taxon>Bacteria</taxon>
        <taxon>Pseudomonadati</taxon>
        <taxon>Bacteroidota</taxon>
        <taxon>Bacteroidia</taxon>
        <taxon>Bacteroidales</taxon>
        <taxon>Bacteroidaceae</taxon>
        <taxon>Bacteroides</taxon>
    </lineage>
</organism>
<dbReference type="KEGG" id="bcae:A4V03_09625"/>
<dbReference type="Proteomes" id="UP000092631">
    <property type="component" value="Chromosome"/>
</dbReference>
<protein>
    <recommendedName>
        <fullName evidence="3">VWA domain-containing protein</fullName>
    </recommendedName>
</protein>
<dbReference type="PANTHER" id="PTHR36846">
    <property type="entry name" value="PROTEIN VIAA"/>
    <property type="match status" value="1"/>
</dbReference>
<dbReference type="AlphaFoldDB" id="A0A1C7H1D7"/>
<dbReference type="InterPro" id="IPR036465">
    <property type="entry name" value="vWFA_dom_sf"/>
</dbReference>
<evidence type="ECO:0000313" key="2">
    <source>
        <dbReference type="Proteomes" id="UP000092631"/>
    </source>
</evidence>
<dbReference type="Gene3D" id="3.40.50.410">
    <property type="entry name" value="von Willebrand factor, type A domain"/>
    <property type="match status" value="1"/>
</dbReference>